<protein>
    <submittedName>
        <fullName evidence="2">Uncharacterized protein</fullName>
    </submittedName>
</protein>
<feature type="region of interest" description="Disordered" evidence="1">
    <location>
        <begin position="420"/>
        <end position="457"/>
    </location>
</feature>
<dbReference type="Proteomes" id="UP000325780">
    <property type="component" value="Unassembled WGS sequence"/>
</dbReference>
<feature type="compositionally biased region" description="Polar residues" evidence="1">
    <location>
        <begin position="424"/>
        <end position="441"/>
    </location>
</feature>
<proteinExistence type="predicted"/>
<organism evidence="2 3">
    <name type="scientific">Aspergillus avenaceus</name>
    <dbReference type="NCBI Taxonomy" id="36643"/>
    <lineage>
        <taxon>Eukaryota</taxon>
        <taxon>Fungi</taxon>
        <taxon>Dikarya</taxon>
        <taxon>Ascomycota</taxon>
        <taxon>Pezizomycotina</taxon>
        <taxon>Eurotiomycetes</taxon>
        <taxon>Eurotiomycetidae</taxon>
        <taxon>Eurotiales</taxon>
        <taxon>Aspergillaceae</taxon>
        <taxon>Aspergillus</taxon>
        <taxon>Aspergillus subgen. Circumdati</taxon>
    </lineage>
</organism>
<gene>
    <name evidence="2" type="ORF">BDV25DRAFT_16197</name>
</gene>
<feature type="compositionally biased region" description="Polar residues" evidence="1">
    <location>
        <begin position="121"/>
        <end position="132"/>
    </location>
</feature>
<feature type="region of interest" description="Disordered" evidence="1">
    <location>
        <begin position="38"/>
        <end position="62"/>
    </location>
</feature>
<keyword evidence="3" id="KW-1185">Reference proteome</keyword>
<feature type="region of interest" description="Disordered" evidence="1">
    <location>
        <begin position="654"/>
        <end position="679"/>
    </location>
</feature>
<dbReference type="EMBL" id="ML742155">
    <property type="protein sequence ID" value="KAE8148570.1"/>
    <property type="molecule type" value="Genomic_DNA"/>
</dbReference>
<feature type="region of interest" description="Disordered" evidence="1">
    <location>
        <begin position="109"/>
        <end position="136"/>
    </location>
</feature>
<evidence type="ECO:0000313" key="3">
    <source>
        <dbReference type="Proteomes" id="UP000325780"/>
    </source>
</evidence>
<feature type="compositionally biased region" description="Polar residues" evidence="1">
    <location>
        <begin position="231"/>
        <end position="242"/>
    </location>
</feature>
<accession>A0A5N6TQI9</accession>
<feature type="compositionally biased region" description="Polar residues" evidence="1">
    <location>
        <begin position="654"/>
        <end position="667"/>
    </location>
</feature>
<dbReference type="OrthoDB" id="4226789at2759"/>
<feature type="compositionally biased region" description="Polar residues" evidence="1">
    <location>
        <begin position="380"/>
        <end position="390"/>
    </location>
</feature>
<sequence>MEFKTSDRVLRNSFLPFSLKSPNLISDPISSGDFGGSLMSDRGYDSDAQFVDSPKPFNISTENPYPSPSIWGSLSPLAQPYYETELDDLNEELSEDSPIASASFLDQNNLDRPQLPWPPQDYSSWGPSSQGYPTARSAEYGRAPARIGSPYATGFFQHRGQYTGHGSRGRAPGYPRRTPVSPVPYASSVDSHRPSPQLSVRKRRPPLSRELRSESQSVHLGDMDISRRLASPSSPRGLSGKSSLEELRRCNNPEGREAPLKCQDLASVETAQPPTGDAIKLNTDTSGARDESSSYSRKSSIMSGISKYHFETKIFNFPDTDLDTLKNPWASTSGLGHSQGAPVGSNGLTAVVAASSEAGDASCKSPGHNNAAPSVASPKADSQSNVSIETSAPRQVSVGWMSGGRRLGYGYALVPAGDDGKQPITDNSSLQTCDLNSSSTIGEGVDENPSGRLDTSNAGQNKTMLVRIGGPIFEITNMMHRLNFRQLSGAITSSGLNNISEAASNNSVTSLLWERIGGRRKGPKEPAASADQKPPWSHFCGVGLEPVITEPQSPLKDTISITENAEGQAQTGLHRARSLWAKGRTFTEKAHSLEAKVVTNIPSSIKAKVDLQRRMTQVARHKFRERKKTSHSLDEERPIFPDASQRNTSARVNAVEGQSITSKNTEGSGIPQGERLSSDTVADHWADAYEDCSEVHSIPE</sequence>
<name>A0A5N6TQI9_ASPAV</name>
<feature type="region of interest" description="Disordered" evidence="1">
    <location>
        <begin position="156"/>
        <end position="243"/>
    </location>
</feature>
<feature type="region of interest" description="Disordered" evidence="1">
    <location>
        <begin position="359"/>
        <end position="390"/>
    </location>
</feature>
<dbReference type="AlphaFoldDB" id="A0A5N6TQI9"/>
<evidence type="ECO:0000313" key="2">
    <source>
        <dbReference type="EMBL" id="KAE8148570.1"/>
    </source>
</evidence>
<reference evidence="2 3" key="1">
    <citation type="submission" date="2019-04" db="EMBL/GenBank/DDBJ databases">
        <title>Friends and foes A comparative genomics study of 23 Aspergillus species from section Flavi.</title>
        <authorList>
            <consortium name="DOE Joint Genome Institute"/>
            <person name="Kjaerbolling I."/>
            <person name="Vesth T."/>
            <person name="Frisvad J.C."/>
            <person name="Nybo J.L."/>
            <person name="Theobald S."/>
            <person name="Kildgaard S."/>
            <person name="Isbrandt T."/>
            <person name="Kuo A."/>
            <person name="Sato A."/>
            <person name="Lyhne E.K."/>
            <person name="Kogle M.E."/>
            <person name="Wiebenga A."/>
            <person name="Kun R.S."/>
            <person name="Lubbers R.J."/>
            <person name="Makela M.R."/>
            <person name="Barry K."/>
            <person name="Chovatia M."/>
            <person name="Clum A."/>
            <person name="Daum C."/>
            <person name="Haridas S."/>
            <person name="He G."/>
            <person name="LaButti K."/>
            <person name="Lipzen A."/>
            <person name="Mondo S."/>
            <person name="Riley R."/>
            <person name="Salamov A."/>
            <person name="Simmons B.A."/>
            <person name="Magnuson J.K."/>
            <person name="Henrissat B."/>
            <person name="Mortensen U.H."/>
            <person name="Larsen T.O."/>
            <person name="Devries R.P."/>
            <person name="Grigoriev I.V."/>
            <person name="Machida M."/>
            <person name="Baker S.E."/>
            <person name="Andersen M.R."/>
        </authorList>
    </citation>
    <scope>NUCLEOTIDE SEQUENCE [LARGE SCALE GENOMIC DNA]</scope>
    <source>
        <strain evidence="2 3">IBT 18842</strain>
    </source>
</reference>
<evidence type="ECO:0000256" key="1">
    <source>
        <dbReference type="SAM" id="MobiDB-lite"/>
    </source>
</evidence>
<feature type="region of interest" description="Disordered" evidence="1">
    <location>
        <begin position="273"/>
        <end position="295"/>
    </location>
</feature>